<dbReference type="Proteomes" id="UP000038045">
    <property type="component" value="Unplaced"/>
</dbReference>
<dbReference type="SUPFAM" id="SSF52058">
    <property type="entry name" value="L domain-like"/>
    <property type="match status" value="1"/>
</dbReference>
<accession>A0A0N4ZAE1</accession>
<dbReference type="PANTHER" id="PTHR48051">
    <property type="match status" value="1"/>
</dbReference>
<dbReference type="PROSITE" id="PS51450">
    <property type="entry name" value="LRR"/>
    <property type="match status" value="3"/>
</dbReference>
<feature type="region of interest" description="Disordered" evidence="3">
    <location>
        <begin position="1"/>
        <end position="21"/>
    </location>
</feature>
<keyword evidence="1" id="KW-0433">Leucine-rich repeat</keyword>
<evidence type="ECO:0000256" key="3">
    <source>
        <dbReference type="SAM" id="MobiDB-lite"/>
    </source>
</evidence>
<proteinExistence type="predicted"/>
<dbReference type="GO" id="GO:0005737">
    <property type="term" value="C:cytoplasm"/>
    <property type="evidence" value="ECO:0007669"/>
    <property type="project" value="TreeGrafter"/>
</dbReference>
<keyword evidence="4" id="KW-1185">Reference proteome</keyword>
<protein>
    <submittedName>
        <fullName evidence="5">Leucine-rich repeat-containing protein 57</fullName>
    </submittedName>
</protein>
<keyword evidence="2" id="KW-0677">Repeat</keyword>
<dbReference type="InterPro" id="IPR050216">
    <property type="entry name" value="LRR_domain-containing"/>
</dbReference>
<evidence type="ECO:0000256" key="1">
    <source>
        <dbReference type="ARBA" id="ARBA00022614"/>
    </source>
</evidence>
<name>A0A0N4ZAE1_PARTI</name>
<sequence>MGGESSKNKQTTKSNAISNIKKGGNTNKSFGDIDNYIATSKKTRILNIKNLKLKGLPERTIEVAEFLKVMDASQNLITFIPTCIGKFTNLKQLTLNQNAINEIPEEIGLCQNLTKLELSGNKLNYLPDNIKMLHKLTTINLSKNSFTVFPIVLCSLVNLEVIDISENDITELPEEVENLNCLELNLSFNKLEKLHDNLAKCTKLKLLRVNNNNLTLESFTKSLLSDSKIVKIDIDSNRFSEKDFQSLPGYDSYEQRYTANRMKI</sequence>
<dbReference type="InterPro" id="IPR001611">
    <property type="entry name" value="Leu-rich_rpt"/>
</dbReference>
<dbReference type="Pfam" id="PF13855">
    <property type="entry name" value="LRR_8"/>
    <property type="match status" value="1"/>
</dbReference>
<dbReference type="InterPro" id="IPR003591">
    <property type="entry name" value="Leu-rich_rpt_typical-subtyp"/>
</dbReference>
<feature type="compositionally biased region" description="Polar residues" evidence="3">
    <location>
        <begin position="8"/>
        <end position="21"/>
    </location>
</feature>
<evidence type="ECO:0000313" key="5">
    <source>
        <dbReference type="WBParaSite" id="PTRK_0000437400.1"/>
    </source>
</evidence>
<evidence type="ECO:0000256" key="2">
    <source>
        <dbReference type="ARBA" id="ARBA00022737"/>
    </source>
</evidence>
<dbReference type="PANTHER" id="PTHR48051:SF1">
    <property type="entry name" value="RAS SUPPRESSOR PROTEIN 1"/>
    <property type="match status" value="1"/>
</dbReference>
<dbReference type="InterPro" id="IPR032675">
    <property type="entry name" value="LRR_dom_sf"/>
</dbReference>
<dbReference type="Gene3D" id="3.80.10.10">
    <property type="entry name" value="Ribonuclease Inhibitor"/>
    <property type="match status" value="1"/>
</dbReference>
<dbReference type="STRING" id="131310.A0A0N4ZAE1"/>
<evidence type="ECO:0000313" key="4">
    <source>
        <dbReference type="Proteomes" id="UP000038045"/>
    </source>
</evidence>
<dbReference type="SMART" id="SM00369">
    <property type="entry name" value="LRR_TYP"/>
    <property type="match status" value="5"/>
</dbReference>
<dbReference type="WBParaSite" id="PTRK_0000437400.1">
    <property type="protein sequence ID" value="PTRK_0000437400.1"/>
    <property type="gene ID" value="PTRK_0000437400"/>
</dbReference>
<dbReference type="AlphaFoldDB" id="A0A0N4ZAE1"/>
<reference evidence="5" key="1">
    <citation type="submission" date="2017-02" db="UniProtKB">
        <authorList>
            <consortium name="WormBaseParasite"/>
        </authorList>
    </citation>
    <scope>IDENTIFICATION</scope>
</reference>
<organism evidence="4 5">
    <name type="scientific">Parastrongyloides trichosuri</name>
    <name type="common">Possum-specific nematode worm</name>
    <dbReference type="NCBI Taxonomy" id="131310"/>
    <lineage>
        <taxon>Eukaryota</taxon>
        <taxon>Metazoa</taxon>
        <taxon>Ecdysozoa</taxon>
        <taxon>Nematoda</taxon>
        <taxon>Chromadorea</taxon>
        <taxon>Rhabditida</taxon>
        <taxon>Tylenchina</taxon>
        <taxon>Panagrolaimomorpha</taxon>
        <taxon>Strongyloidoidea</taxon>
        <taxon>Strongyloididae</taxon>
        <taxon>Parastrongyloides</taxon>
    </lineage>
</organism>